<dbReference type="GO" id="GO:0000302">
    <property type="term" value="P:response to reactive oxygen species"/>
    <property type="evidence" value="ECO:0007669"/>
    <property type="project" value="TreeGrafter"/>
</dbReference>
<name>Q16QH8_AEDAE</name>
<dbReference type="GO" id="GO:0005737">
    <property type="term" value="C:cytoplasm"/>
    <property type="evidence" value="ECO:0007669"/>
    <property type="project" value="TreeGrafter"/>
</dbReference>
<dbReference type="PRINTS" id="PR00179">
    <property type="entry name" value="LIPOCALIN"/>
</dbReference>
<accession>Q16QH8</accession>
<dbReference type="InterPro" id="IPR000566">
    <property type="entry name" value="Lipocln_cytosolic_FA-bd_dom"/>
</dbReference>
<dbReference type="PaxDb" id="7159-AAEL011278-PC"/>
<dbReference type="Gene3D" id="2.40.128.20">
    <property type="match status" value="1"/>
</dbReference>
<feature type="domain" description="Lipocalin/cytosolic fatty-acid binding" evidence="4">
    <location>
        <begin position="131"/>
        <end position="196"/>
    </location>
</feature>
<protein>
    <submittedName>
        <fullName evidence="5">AAEL011278-PC</fullName>
    </submittedName>
</protein>
<proteinExistence type="inferred from homology"/>
<dbReference type="PROSITE" id="PS00213">
    <property type="entry name" value="LIPOCALIN"/>
    <property type="match status" value="1"/>
</dbReference>
<reference evidence="5" key="2">
    <citation type="journal article" date="2007" name="Science">
        <title>Genome sequence of Aedes aegypti, a major arbovirus vector.</title>
        <authorList>
            <person name="Nene V."/>
            <person name="Wortman J.R."/>
            <person name="Lawson D."/>
            <person name="Haas B."/>
            <person name="Kodira C."/>
            <person name="Tu Z.J."/>
            <person name="Loftus B."/>
            <person name="Xi Z."/>
            <person name="Megy K."/>
            <person name="Grabherr M."/>
            <person name="Ren Q."/>
            <person name="Zdobnov E.M."/>
            <person name="Lobo N.F."/>
            <person name="Campbell K.S."/>
            <person name="Brown S.E."/>
            <person name="Bonaldo M.F."/>
            <person name="Zhu J."/>
            <person name="Sinkins S.P."/>
            <person name="Hogenkamp D.G."/>
            <person name="Amedeo P."/>
            <person name="Arensburger P."/>
            <person name="Atkinson P.W."/>
            <person name="Bidwell S."/>
            <person name="Biedler J."/>
            <person name="Birney E."/>
            <person name="Bruggner R.V."/>
            <person name="Costas J."/>
            <person name="Coy M.R."/>
            <person name="Crabtree J."/>
            <person name="Crawford M."/>
            <person name="Debruyn B."/>
            <person name="Decaprio D."/>
            <person name="Eiglmeier K."/>
            <person name="Eisenstadt E."/>
            <person name="El-Dorry H."/>
            <person name="Gelbart W.M."/>
            <person name="Gomes S.L."/>
            <person name="Hammond M."/>
            <person name="Hannick L.I."/>
            <person name="Hogan J.R."/>
            <person name="Holmes M.H."/>
            <person name="Jaffe D."/>
            <person name="Johnston J.S."/>
            <person name="Kennedy R.C."/>
            <person name="Koo H."/>
            <person name="Kravitz S."/>
            <person name="Kriventseva E.V."/>
            <person name="Kulp D."/>
            <person name="Labutti K."/>
            <person name="Lee E."/>
            <person name="Li S."/>
            <person name="Lovin D.D."/>
            <person name="Mao C."/>
            <person name="Mauceli E."/>
            <person name="Menck C.F."/>
            <person name="Miller J.R."/>
            <person name="Montgomery P."/>
            <person name="Mori A."/>
            <person name="Nascimento A.L."/>
            <person name="Naveira H.F."/>
            <person name="Nusbaum C."/>
            <person name="O'leary S."/>
            <person name="Orvis J."/>
            <person name="Pertea M."/>
            <person name="Quesneville H."/>
            <person name="Reidenbach K.R."/>
            <person name="Rogers Y.H."/>
            <person name="Roth C.W."/>
            <person name="Schneider J.R."/>
            <person name="Schatz M."/>
            <person name="Shumway M."/>
            <person name="Stanke M."/>
            <person name="Stinson E.O."/>
            <person name="Tubio J.M."/>
            <person name="Vanzee J.P."/>
            <person name="Verjovski-Almeida S."/>
            <person name="Werner D."/>
            <person name="White O."/>
            <person name="Wyder S."/>
            <person name="Zeng Q."/>
            <person name="Zhao Q."/>
            <person name="Zhao Y."/>
            <person name="Hill C.A."/>
            <person name="Raikhel A.S."/>
            <person name="Soares M.B."/>
            <person name="Knudson D.L."/>
            <person name="Lee N.H."/>
            <person name="Galagan J."/>
            <person name="Salzberg S.L."/>
            <person name="Paulsen I.T."/>
            <person name="Dimopoulos G."/>
            <person name="Collins F.H."/>
            <person name="Birren B."/>
            <person name="Fraser-Liggett C.M."/>
            <person name="Severson D.W."/>
        </authorList>
    </citation>
    <scope>NUCLEOTIDE SEQUENCE [LARGE SCALE GENOMIC DNA]</scope>
    <source>
        <strain evidence="5">Liverpool</strain>
    </source>
</reference>
<dbReference type="PhylomeDB" id="Q16QH8"/>
<dbReference type="OrthoDB" id="9923952at2759"/>
<evidence type="ECO:0000256" key="1">
    <source>
        <dbReference type="ARBA" id="ARBA00006889"/>
    </source>
</evidence>
<dbReference type="VEuPathDB" id="VectorBase:AAEL011278"/>
<dbReference type="SUPFAM" id="SSF50814">
    <property type="entry name" value="Lipocalins"/>
    <property type="match status" value="1"/>
</dbReference>
<dbReference type="GO" id="GO:0006629">
    <property type="term" value="P:lipid metabolic process"/>
    <property type="evidence" value="ECO:0007669"/>
    <property type="project" value="TreeGrafter"/>
</dbReference>
<evidence type="ECO:0000256" key="3">
    <source>
        <dbReference type="RuleBase" id="RU003695"/>
    </source>
</evidence>
<evidence type="ECO:0000313" key="5">
    <source>
        <dbReference type="EMBL" id="EAT36662.1"/>
    </source>
</evidence>
<dbReference type="Proteomes" id="UP000682892">
    <property type="component" value="Unassembled WGS sequence"/>
</dbReference>
<evidence type="ECO:0000313" key="6">
    <source>
        <dbReference type="Proteomes" id="UP000682892"/>
    </source>
</evidence>
<keyword evidence="2" id="KW-0732">Signal</keyword>
<evidence type="ECO:0000256" key="2">
    <source>
        <dbReference type="PIRNR" id="PIRNR036893"/>
    </source>
</evidence>
<dbReference type="InterPro" id="IPR022271">
    <property type="entry name" value="Lipocalin_ApoD"/>
</dbReference>
<dbReference type="PANTHER" id="PTHR10612">
    <property type="entry name" value="APOLIPOPROTEIN D"/>
    <property type="match status" value="1"/>
</dbReference>
<comment type="similarity">
    <text evidence="1 2 3">Belongs to the calycin superfamily. Lipocalin family.</text>
</comment>
<reference evidence="5" key="1">
    <citation type="submission" date="2005-10" db="EMBL/GenBank/DDBJ databases">
        <authorList>
            <person name="Loftus B.J."/>
            <person name="Nene V.M."/>
            <person name="Hannick L.I."/>
            <person name="Bidwell S."/>
            <person name="Haas B."/>
            <person name="Amedeo P."/>
            <person name="Orvis J."/>
            <person name="Wortman J.R."/>
            <person name="White O.R."/>
            <person name="Salzberg S."/>
            <person name="Shumway M."/>
            <person name="Koo H."/>
            <person name="Zhao Y."/>
            <person name="Holmes M."/>
            <person name="Miller J."/>
            <person name="Schatz M."/>
            <person name="Pop M."/>
            <person name="Pai G."/>
            <person name="Utterback T."/>
            <person name="Rogers Y.-H."/>
            <person name="Kravitz S."/>
            <person name="Fraser C.M."/>
        </authorList>
    </citation>
    <scope>NUCLEOTIDE SEQUENCE</scope>
    <source>
        <strain evidence="5">Liverpool</strain>
    </source>
</reference>
<dbReference type="PIRSF" id="PIRSF036893">
    <property type="entry name" value="Lipocalin_ApoD"/>
    <property type="match status" value="1"/>
</dbReference>
<gene>
    <name evidence="5" type="ORF">AaeL_AAEL011278</name>
</gene>
<feature type="chain" id="PRO_5013436133" evidence="2">
    <location>
        <begin position="25"/>
        <end position="206"/>
    </location>
</feature>
<dbReference type="eggNOG" id="KOG4824">
    <property type="taxonomic scope" value="Eukaryota"/>
</dbReference>
<dbReference type="InterPro" id="IPR012674">
    <property type="entry name" value="Calycin"/>
</dbReference>
<sequence>MKLRPTILICTVLLIVQHLKMVHSSGFGKCPNYPTMPKFNMTRFLGKWYEVERSFYLPEIASGCTTLTFEDTTIRDSDGRPQLEIAIKTVNRWTGNPSISIGEAITENEKSSIMSVQLKSRLPTAVARFLPGSGKYQVLYTNYDDFAILWSCSSFVAVHADQMWLLGRERDYSAEIRKKIYSALKQLSLDPERLFISKNTNCPNTL</sequence>
<dbReference type="EMBL" id="CH477747">
    <property type="protein sequence ID" value="EAT36662.1"/>
    <property type="molecule type" value="Genomic_DNA"/>
</dbReference>
<reference evidence="5" key="3">
    <citation type="submission" date="2012-09" db="EMBL/GenBank/DDBJ databases">
        <authorList>
            <consortium name="VectorBase"/>
        </authorList>
    </citation>
    <scope>NUCLEOTIDE SEQUENCE</scope>
    <source>
        <strain evidence="5">Liverpool</strain>
    </source>
</reference>
<dbReference type="OMA" id="VHADQIW"/>
<evidence type="ECO:0000259" key="4">
    <source>
        <dbReference type="Pfam" id="PF00061"/>
    </source>
</evidence>
<dbReference type="AlphaFoldDB" id="Q16QH8"/>
<dbReference type="InterPro" id="IPR022272">
    <property type="entry name" value="Lipocalin_CS"/>
</dbReference>
<dbReference type="KEGG" id="aag:5574645"/>
<dbReference type="PANTHER" id="PTHR10612:SF41">
    <property type="entry name" value="GLIAL LAZARILLO, ISOFORM A"/>
    <property type="match status" value="1"/>
</dbReference>
<organism evidence="5 6">
    <name type="scientific">Aedes aegypti</name>
    <name type="common">Yellowfever mosquito</name>
    <name type="synonym">Culex aegypti</name>
    <dbReference type="NCBI Taxonomy" id="7159"/>
    <lineage>
        <taxon>Eukaryota</taxon>
        <taxon>Metazoa</taxon>
        <taxon>Ecdysozoa</taxon>
        <taxon>Arthropoda</taxon>
        <taxon>Hexapoda</taxon>
        <taxon>Insecta</taxon>
        <taxon>Pterygota</taxon>
        <taxon>Neoptera</taxon>
        <taxon>Endopterygota</taxon>
        <taxon>Diptera</taxon>
        <taxon>Nematocera</taxon>
        <taxon>Culicoidea</taxon>
        <taxon>Culicidae</taxon>
        <taxon>Culicinae</taxon>
        <taxon>Aedini</taxon>
        <taxon>Aedes</taxon>
        <taxon>Stegomyia</taxon>
    </lineage>
</organism>
<dbReference type="Pfam" id="PF00061">
    <property type="entry name" value="Lipocalin"/>
    <property type="match status" value="1"/>
</dbReference>
<feature type="signal peptide" evidence="2">
    <location>
        <begin position="1"/>
        <end position="24"/>
    </location>
</feature>